<dbReference type="SUPFAM" id="SSF55785">
    <property type="entry name" value="PYP-like sensor domain (PAS domain)"/>
    <property type="match status" value="1"/>
</dbReference>
<dbReference type="Pfam" id="PF01590">
    <property type="entry name" value="GAF"/>
    <property type="match status" value="1"/>
</dbReference>
<dbReference type="SUPFAM" id="SSF47384">
    <property type="entry name" value="Homodimeric domain of signal transducing histidine kinase"/>
    <property type="match status" value="1"/>
</dbReference>
<feature type="domain" description="PAC" evidence="8">
    <location>
        <begin position="414"/>
        <end position="465"/>
    </location>
</feature>
<dbReference type="SMART" id="SM00387">
    <property type="entry name" value="HATPase_c"/>
    <property type="match status" value="1"/>
</dbReference>
<dbReference type="SUPFAM" id="SSF55874">
    <property type="entry name" value="ATPase domain of HSP90 chaperone/DNA topoisomerase II/histidine kinase"/>
    <property type="match status" value="1"/>
</dbReference>
<dbReference type="InterPro" id="IPR013655">
    <property type="entry name" value="PAS_fold_3"/>
</dbReference>
<dbReference type="AlphaFoldDB" id="A0A8J7HTA3"/>
<dbReference type="EC" id="2.7.13.3" evidence="2"/>
<dbReference type="InterPro" id="IPR004358">
    <property type="entry name" value="Sig_transdc_His_kin-like_C"/>
</dbReference>
<name>A0A8J7HTA3_9NOST</name>
<dbReference type="InterPro" id="IPR003594">
    <property type="entry name" value="HATPase_dom"/>
</dbReference>
<dbReference type="Gene3D" id="3.30.565.10">
    <property type="entry name" value="Histidine kinase-like ATPase, C-terminal domain"/>
    <property type="match status" value="1"/>
</dbReference>
<feature type="coiled-coil region" evidence="6">
    <location>
        <begin position="456"/>
        <end position="497"/>
    </location>
</feature>
<dbReference type="InterPro" id="IPR036097">
    <property type="entry name" value="HisK_dim/P_sf"/>
</dbReference>
<evidence type="ECO:0000256" key="5">
    <source>
        <dbReference type="ARBA" id="ARBA00023012"/>
    </source>
</evidence>
<dbReference type="InterPro" id="IPR003018">
    <property type="entry name" value="GAF"/>
</dbReference>
<feature type="domain" description="Histidine kinase" evidence="7">
    <location>
        <begin position="506"/>
        <end position="764"/>
    </location>
</feature>
<dbReference type="Gene3D" id="1.10.287.130">
    <property type="match status" value="1"/>
</dbReference>
<comment type="caution">
    <text evidence="9">The sequence shown here is derived from an EMBL/GenBank/DDBJ whole genome shotgun (WGS) entry which is preliminary data.</text>
</comment>
<keyword evidence="4" id="KW-0418">Kinase</keyword>
<protein>
    <recommendedName>
        <fullName evidence="2">histidine kinase</fullName>
        <ecNumber evidence="2">2.7.13.3</ecNumber>
    </recommendedName>
</protein>
<evidence type="ECO:0000256" key="4">
    <source>
        <dbReference type="ARBA" id="ARBA00022777"/>
    </source>
</evidence>
<reference evidence="9 10" key="1">
    <citation type="journal article" date="2021" name="Int. J. Syst. Evol. Microbiol.">
        <title>Amazonocrinis nigriterrae gen. nov., sp. nov., Atlanticothrix silvestris gen. nov., sp. nov. and Dendronalium phyllosphericum gen. nov., sp. nov., nostocacean cyanobacteria from Brazilian environments.</title>
        <authorList>
            <person name="Alvarenga D.O."/>
            <person name="Andreote A.P.D."/>
            <person name="Branco L.H.Z."/>
            <person name="Delbaje E."/>
            <person name="Cruz R.B."/>
            <person name="Varani A.M."/>
            <person name="Fiore M.F."/>
        </authorList>
    </citation>
    <scope>NUCLEOTIDE SEQUENCE [LARGE SCALE GENOMIC DNA]</scope>
    <source>
        <strain evidence="9 10">CENA67</strain>
    </source>
</reference>
<proteinExistence type="predicted"/>
<dbReference type="InterPro" id="IPR005467">
    <property type="entry name" value="His_kinase_dom"/>
</dbReference>
<dbReference type="SUPFAM" id="SSF56112">
    <property type="entry name" value="Protein kinase-like (PK-like)"/>
    <property type="match status" value="1"/>
</dbReference>
<keyword evidence="10" id="KW-1185">Reference proteome</keyword>
<dbReference type="PROSITE" id="PS50113">
    <property type="entry name" value="PAC"/>
    <property type="match status" value="1"/>
</dbReference>
<evidence type="ECO:0000256" key="1">
    <source>
        <dbReference type="ARBA" id="ARBA00000085"/>
    </source>
</evidence>
<dbReference type="Pfam" id="PF08447">
    <property type="entry name" value="PAS_3"/>
    <property type="match status" value="1"/>
</dbReference>
<dbReference type="Gene3D" id="3.30.450.40">
    <property type="match status" value="1"/>
</dbReference>
<dbReference type="RefSeq" id="WP_198125276.1">
    <property type="nucleotide sequence ID" value="NZ_JAECZC010000024.1"/>
</dbReference>
<dbReference type="PANTHER" id="PTHR43065">
    <property type="entry name" value="SENSOR HISTIDINE KINASE"/>
    <property type="match status" value="1"/>
</dbReference>
<evidence type="ECO:0000256" key="2">
    <source>
        <dbReference type="ARBA" id="ARBA00012438"/>
    </source>
</evidence>
<sequence length="782" mass="87150">MDAAVDLKIAIPGYHLVEQLHCGSKTVVYRAVREADQQAVVLKLLVRECRTSRELLQFRNQYAIAKSLKIPGIIHFYSLQPYHNKYALVMEDFGGIFLRQHAQKQPEAVQKLNFKPLESLTTINPSTIDQSSPTSSKSSNSISDSLDFASVLKAAQVLSSTIQLDELINRLSKIILENSGAETCVLLLPESDEWQISAIASFNPQDNTVIAHQQVQPLAESTVVPTKLIHYVKDTLDSVLIEDGKTNISGIIGEYFLQHQPKSVLCIPIINHNHLVAIVYLENGSTKGVFTRDRVEILNLLCTHAAISLANARLYQQSQTYAQQLEQSLEKLRLSKVRFQKLADNVPAMIYQLCTTPDGSAFMSYVSSGCYNLYELTPEEIMAGTQNSGFMEHPDDVAGIKQVMMHSIQNRTPFVHEWRIITPSGIVKWVQAASRPELQADGSMLWDGFIIDVSDRKFAEAALLESEAELRQKSQQLEQTLKELQTMQLQLVQNEKMSALGNLVAGVAHEINNPVGFIAGNLQPAKDYINDLFGLIDLYQEKLPNPDDDIADEIAAIDLEYVREDLPKLIDSMKLGIERIGSISTSLRTFSRADQHYKVLFNIHEGIESTILILKHRLKANENHPTIEIFKEYGKLPSIECFPGQLNQVFMNLLANAIDALEESNQGRTFEQIEANPNRITIVTSMLDQDHVRIAIADNGIGMTEEVKQRIFGHLFTTKAVGKGTGLGLAIAHQIIVEKHGGKISVDSVPEQGTKFIITIPVKAKVENPHIPAEAEVFHVAN</sequence>
<dbReference type="InterPro" id="IPR029016">
    <property type="entry name" value="GAF-like_dom_sf"/>
</dbReference>
<evidence type="ECO:0000256" key="6">
    <source>
        <dbReference type="SAM" id="Coils"/>
    </source>
</evidence>
<dbReference type="PRINTS" id="PR00344">
    <property type="entry name" value="BCTRLSENSOR"/>
</dbReference>
<dbReference type="PROSITE" id="PS50109">
    <property type="entry name" value="HIS_KIN"/>
    <property type="match status" value="1"/>
</dbReference>
<dbReference type="Gene3D" id="3.30.450.20">
    <property type="entry name" value="PAS domain"/>
    <property type="match status" value="1"/>
</dbReference>
<keyword evidence="5" id="KW-0902">Two-component regulatory system</keyword>
<dbReference type="InterPro" id="IPR035965">
    <property type="entry name" value="PAS-like_dom_sf"/>
</dbReference>
<dbReference type="Gene3D" id="1.10.510.10">
    <property type="entry name" value="Transferase(Phosphotransferase) domain 1"/>
    <property type="match status" value="1"/>
</dbReference>
<dbReference type="SUPFAM" id="SSF55781">
    <property type="entry name" value="GAF domain-like"/>
    <property type="match status" value="1"/>
</dbReference>
<evidence type="ECO:0000313" key="9">
    <source>
        <dbReference type="EMBL" id="MBH8563388.1"/>
    </source>
</evidence>
<dbReference type="InterPro" id="IPR000014">
    <property type="entry name" value="PAS"/>
</dbReference>
<organism evidence="9 10">
    <name type="scientific">Amazonocrinis nigriterrae CENA67</name>
    <dbReference type="NCBI Taxonomy" id="2794033"/>
    <lineage>
        <taxon>Bacteria</taxon>
        <taxon>Bacillati</taxon>
        <taxon>Cyanobacteriota</taxon>
        <taxon>Cyanophyceae</taxon>
        <taxon>Nostocales</taxon>
        <taxon>Nostocaceae</taxon>
        <taxon>Amazonocrinis</taxon>
        <taxon>Amazonocrinis nigriterrae</taxon>
    </lineage>
</organism>
<gene>
    <name evidence="9" type="ORF">I8748_14555</name>
</gene>
<evidence type="ECO:0000256" key="3">
    <source>
        <dbReference type="ARBA" id="ARBA00022553"/>
    </source>
</evidence>
<dbReference type="Proteomes" id="UP000632766">
    <property type="component" value="Unassembled WGS sequence"/>
</dbReference>
<dbReference type="InterPro" id="IPR000700">
    <property type="entry name" value="PAS-assoc_C"/>
</dbReference>
<accession>A0A8J7HTA3</accession>
<dbReference type="CDD" id="cd00082">
    <property type="entry name" value="HisKA"/>
    <property type="match status" value="1"/>
</dbReference>
<evidence type="ECO:0000313" key="10">
    <source>
        <dbReference type="Proteomes" id="UP000632766"/>
    </source>
</evidence>
<dbReference type="SMART" id="SM00065">
    <property type="entry name" value="GAF"/>
    <property type="match status" value="1"/>
</dbReference>
<dbReference type="InterPro" id="IPR036890">
    <property type="entry name" value="HATPase_C_sf"/>
</dbReference>
<evidence type="ECO:0000259" key="7">
    <source>
        <dbReference type="PROSITE" id="PS50109"/>
    </source>
</evidence>
<dbReference type="CDD" id="cd00130">
    <property type="entry name" value="PAS"/>
    <property type="match status" value="1"/>
</dbReference>
<dbReference type="InterPro" id="IPR003661">
    <property type="entry name" value="HisK_dim/P_dom"/>
</dbReference>
<keyword evidence="3" id="KW-0597">Phosphoprotein</keyword>
<keyword evidence="6" id="KW-0175">Coiled coil</keyword>
<dbReference type="EMBL" id="JAECZC010000024">
    <property type="protein sequence ID" value="MBH8563388.1"/>
    <property type="molecule type" value="Genomic_DNA"/>
</dbReference>
<dbReference type="InterPro" id="IPR011009">
    <property type="entry name" value="Kinase-like_dom_sf"/>
</dbReference>
<dbReference type="GO" id="GO:0000155">
    <property type="term" value="F:phosphorelay sensor kinase activity"/>
    <property type="evidence" value="ECO:0007669"/>
    <property type="project" value="InterPro"/>
</dbReference>
<comment type="catalytic activity">
    <reaction evidence="1">
        <text>ATP + protein L-histidine = ADP + protein N-phospho-L-histidine.</text>
        <dbReference type="EC" id="2.7.13.3"/>
    </reaction>
</comment>
<dbReference type="PANTHER" id="PTHR43065:SF50">
    <property type="entry name" value="HISTIDINE KINASE"/>
    <property type="match status" value="1"/>
</dbReference>
<dbReference type="NCBIfam" id="TIGR00229">
    <property type="entry name" value="sensory_box"/>
    <property type="match status" value="1"/>
</dbReference>
<dbReference type="Pfam" id="PF02518">
    <property type="entry name" value="HATPase_c"/>
    <property type="match status" value="1"/>
</dbReference>
<keyword evidence="4" id="KW-0808">Transferase</keyword>
<evidence type="ECO:0000259" key="8">
    <source>
        <dbReference type="PROSITE" id="PS50113"/>
    </source>
</evidence>